<protein>
    <submittedName>
        <fullName evidence="1">Uncharacterized protein</fullName>
    </submittedName>
</protein>
<keyword evidence="2" id="KW-1185">Reference proteome</keyword>
<organism evidence="1 2">
    <name type="scientific">Kitasatospora cineracea</name>
    <dbReference type="NCBI Taxonomy" id="88074"/>
    <lineage>
        <taxon>Bacteria</taxon>
        <taxon>Bacillati</taxon>
        <taxon>Actinomycetota</taxon>
        <taxon>Actinomycetes</taxon>
        <taxon>Kitasatosporales</taxon>
        <taxon>Streptomycetaceae</taxon>
        <taxon>Kitasatospora</taxon>
    </lineage>
</organism>
<sequence length="78" mass="8983">MSSILNQVSYLDEQRDKDRIRADAWQRDESMEQLAALRDSRPEVFKQMGTTTRMSLGYYENDKQAAARHGRDTSKGGN</sequence>
<accession>A0A3N4RR69</accession>
<dbReference type="AlphaFoldDB" id="A0A3N4RR69"/>
<evidence type="ECO:0000313" key="2">
    <source>
        <dbReference type="Proteomes" id="UP000266906"/>
    </source>
</evidence>
<dbReference type="RefSeq" id="WP_123817676.1">
    <property type="nucleotide sequence ID" value="NZ_RKQG01000001.1"/>
</dbReference>
<reference evidence="1 2" key="1">
    <citation type="submission" date="2018-11" db="EMBL/GenBank/DDBJ databases">
        <title>Sequencing the genomes of 1000 actinobacteria strains.</title>
        <authorList>
            <person name="Klenk H.-P."/>
        </authorList>
    </citation>
    <scope>NUCLEOTIDE SEQUENCE [LARGE SCALE GENOMIC DNA]</scope>
    <source>
        <strain evidence="1 2">DSM 44781</strain>
    </source>
</reference>
<name>A0A3N4RR69_9ACTN</name>
<evidence type="ECO:0000313" key="1">
    <source>
        <dbReference type="EMBL" id="RPE33225.1"/>
    </source>
</evidence>
<gene>
    <name evidence="1" type="ORF">EDD38_1504</name>
</gene>
<dbReference type="Proteomes" id="UP000266906">
    <property type="component" value="Unassembled WGS sequence"/>
</dbReference>
<comment type="caution">
    <text evidence="1">The sequence shown here is derived from an EMBL/GenBank/DDBJ whole genome shotgun (WGS) entry which is preliminary data.</text>
</comment>
<dbReference type="EMBL" id="RKQG01000001">
    <property type="protein sequence ID" value="RPE33225.1"/>
    <property type="molecule type" value="Genomic_DNA"/>
</dbReference>
<proteinExistence type="predicted"/>